<dbReference type="STRING" id="1447875.A0A2B7XG22"/>
<dbReference type="NCBIfam" id="NF041278">
    <property type="entry name" value="CmcJ_NvfI_EfuI"/>
    <property type="match status" value="1"/>
</dbReference>
<dbReference type="GO" id="GO:0016491">
    <property type="term" value="F:oxidoreductase activity"/>
    <property type="evidence" value="ECO:0007669"/>
    <property type="project" value="InterPro"/>
</dbReference>
<comment type="caution">
    <text evidence="2">The sequence shown here is derived from an EMBL/GenBank/DDBJ whole genome shotgun (WGS) entry which is preliminary data.</text>
</comment>
<dbReference type="AlphaFoldDB" id="A0A2B7XG22"/>
<dbReference type="PANTHER" id="PTHR34598">
    <property type="entry name" value="BLL6449 PROTEIN"/>
    <property type="match status" value="1"/>
</dbReference>
<dbReference type="Proteomes" id="UP000223968">
    <property type="component" value="Unassembled WGS sequence"/>
</dbReference>
<comment type="similarity">
    <text evidence="1">Belongs to the asaB hydroxylase/desaturase family.</text>
</comment>
<organism evidence="2 3">
    <name type="scientific">Helicocarpus griseus UAMH5409</name>
    <dbReference type="NCBI Taxonomy" id="1447875"/>
    <lineage>
        <taxon>Eukaryota</taxon>
        <taxon>Fungi</taxon>
        <taxon>Dikarya</taxon>
        <taxon>Ascomycota</taxon>
        <taxon>Pezizomycotina</taxon>
        <taxon>Eurotiomycetes</taxon>
        <taxon>Eurotiomycetidae</taxon>
        <taxon>Onygenales</taxon>
        <taxon>Ajellomycetaceae</taxon>
        <taxon>Helicocarpus</taxon>
    </lineage>
</organism>
<sequence length="310" mass="34816">MEPAVTQTPNNASHEPIIETIGVTQSLEKSNTAVRHVQTTINYYKDPEDGSPPIPAVIGKPETFAPSIEPVPVTITDITGSEDNFTLDGNGFRLVNHESKLKTLEDFPDDLVKEVYYPETCKLIKEITGASAATVFDHFVRHPASPLNLGPVRLAHIDQHYAAPTNRVRHHFPAEHPYLLQCRHQIINLWRPIKPIYRDPLAVADARTVPDEDLVAVPLIYPDRKGGEWGTFSVKRGEEGRHKWYYKYGQRPEQAMVFKCFDSKVDGRARRSPHCAFVGPGTEGLAVRESVEVRVLVFYFDEGLSRGLAQ</sequence>
<reference evidence="2 3" key="1">
    <citation type="submission" date="2017-10" db="EMBL/GenBank/DDBJ databases">
        <title>Comparative genomics in systemic dimorphic fungi from Ajellomycetaceae.</title>
        <authorList>
            <person name="Munoz J.F."/>
            <person name="Mcewen J.G."/>
            <person name="Clay O.K."/>
            <person name="Cuomo C.A."/>
        </authorList>
    </citation>
    <scope>NUCLEOTIDE SEQUENCE [LARGE SCALE GENOMIC DNA]</scope>
    <source>
        <strain evidence="2 3">UAMH5409</strain>
    </source>
</reference>
<evidence type="ECO:0000256" key="1">
    <source>
        <dbReference type="ARBA" id="ARBA00023604"/>
    </source>
</evidence>
<dbReference type="PANTHER" id="PTHR34598:SF3">
    <property type="entry name" value="OXIDOREDUCTASE AN1597"/>
    <property type="match status" value="1"/>
</dbReference>
<evidence type="ECO:0000313" key="2">
    <source>
        <dbReference type="EMBL" id="PGH08096.1"/>
    </source>
</evidence>
<accession>A0A2B7XG22</accession>
<protein>
    <submittedName>
        <fullName evidence="2">Uncharacterized protein</fullName>
    </submittedName>
</protein>
<proteinExistence type="inferred from homology"/>
<evidence type="ECO:0000313" key="3">
    <source>
        <dbReference type="Proteomes" id="UP000223968"/>
    </source>
</evidence>
<dbReference type="InterPro" id="IPR044053">
    <property type="entry name" value="AsaB-like"/>
</dbReference>
<dbReference type="OrthoDB" id="412788at2759"/>
<name>A0A2B7XG22_9EURO</name>
<dbReference type="EMBL" id="PDNB01000104">
    <property type="protein sequence ID" value="PGH08096.1"/>
    <property type="molecule type" value="Genomic_DNA"/>
</dbReference>
<gene>
    <name evidence="2" type="ORF">AJ79_06096</name>
</gene>
<keyword evidence="3" id="KW-1185">Reference proteome</keyword>